<gene>
    <name evidence="6" type="ORF">EPD65_09845</name>
</gene>
<dbReference type="Pfam" id="PF02518">
    <property type="entry name" value="HATPase_c"/>
    <property type="match status" value="1"/>
</dbReference>
<keyword evidence="7" id="KW-1185">Reference proteome</keyword>
<dbReference type="Proteomes" id="UP000295453">
    <property type="component" value="Unassembled WGS sequence"/>
</dbReference>
<dbReference type="SMART" id="SM00065">
    <property type="entry name" value="GAF"/>
    <property type="match status" value="1"/>
</dbReference>
<dbReference type="GO" id="GO:0000155">
    <property type="term" value="F:phosphorelay sensor kinase activity"/>
    <property type="evidence" value="ECO:0007669"/>
    <property type="project" value="InterPro"/>
</dbReference>
<dbReference type="Pfam" id="PF07730">
    <property type="entry name" value="HisKA_3"/>
    <property type="match status" value="1"/>
</dbReference>
<evidence type="ECO:0000259" key="4">
    <source>
        <dbReference type="SMART" id="SM00065"/>
    </source>
</evidence>
<dbReference type="InterPro" id="IPR003594">
    <property type="entry name" value="HATPase_dom"/>
</dbReference>
<keyword evidence="2" id="KW-0418">Kinase</keyword>
<dbReference type="GO" id="GO:0016020">
    <property type="term" value="C:membrane"/>
    <property type="evidence" value="ECO:0007669"/>
    <property type="project" value="InterPro"/>
</dbReference>
<reference evidence="6 7" key="1">
    <citation type="submission" date="2019-03" db="EMBL/GenBank/DDBJ databases">
        <authorList>
            <person name="Kim M.K.M."/>
        </authorList>
    </citation>
    <scope>NUCLEOTIDE SEQUENCE [LARGE SCALE GENOMIC DNA]</scope>
    <source>
        <strain evidence="6 7">18JY15-6</strain>
    </source>
</reference>
<dbReference type="InterPro" id="IPR036890">
    <property type="entry name" value="HATPase_C_sf"/>
</dbReference>
<dbReference type="SUPFAM" id="SSF55874">
    <property type="entry name" value="ATPase domain of HSP90 chaperone/DNA topoisomerase II/histidine kinase"/>
    <property type="match status" value="1"/>
</dbReference>
<proteinExistence type="predicted"/>
<organism evidence="6 7">
    <name type="scientific">Nocardioides jejuensis</name>
    <dbReference type="NCBI Taxonomy" id="2502782"/>
    <lineage>
        <taxon>Bacteria</taxon>
        <taxon>Bacillati</taxon>
        <taxon>Actinomycetota</taxon>
        <taxon>Actinomycetes</taxon>
        <taxon>Propionibacteriales</taxon>
        <taxon>Nocardioidaceae</taxon>
        <taxon>Nocardioides</taxon>
    </lineage>
</organism>
<dbReference type="InterPro" id="IPR003018">
    <property type="entry name" value="GAF"/>
</dbReference>
<dbReference type="GO" id="GO:0046983">
    <property type="term" value="F:protein dimerization activity"/>
    <property type="evidence" value="ECO:0007669"/>
    <property type="project" value="InterPro"/>
</dbReference>
<dbReference type="SMART" id="SM00387">
    <property type="entry name" value="HATPase_c"/>
    <property type="match status" value="1"/>
</dbReference>
<dbReference type="Gene3D" id="3.30.565.10">
    <property type="entry name" value="Histidine kinase-like ATPase, C-terminal domain"/>
    <property type="match status" value="1"/>
</dbReference>
<dbReference type="Pfam" id="PF13185">
    <property type="entry name" value="GAF_2"/>
    <property type="match status" value="1"/>
</dbReference>
<dbReference type="Gene3D" id="3.30.450.40">
    <property type="match status" value="2"/>
</dbReference>
<dbReference type="SUPFAM" id="SSF55781">
    <property type="entry name" value="GAF domain-like"/>
    <property type="match status" value="2"/>
</dbReference>
<dbReference type="Gene3D" id="1.20.5.1930">
    <property type="match status" value="1"/>
</dbReference>
<evidence type="ECO:0000256" key="2">
    <source>
        <dbReference type="ARBA" id="ARBA00022777"/>
    </source>
</evidence>
<protein>
    <submittedName>
        <fullName evidence="6">GAF domain-containing protein</fullName>
    </submittedName>
</protein>
<dbReference type="EMBL" id="SJZJ01000015">
    <property type="protein sequence ID" value="TCJ23910.1"/>
    <property type="molecule type" value="Genomic_DNA"/>
</dbReference>
<dbReference type="InterPro" id="IPR050482">
    <property type="entry name" value="Sensor_HK_TwoCompSys"/>
</dbReference>
<evidence type="ECO:0000256" key="1">
    <source>
        <dbReference type="ARBA" id="ARBA00022679"/>
    </source>
</evidence>
<dbReference type="InterPro" id="IPR011712">
    <property type="entry name" value="Sig_transdc_His_kin_sub3_dim/P"/>
</dbReference>
<evidence type="ECO:0000256" key="3">
    <source>
        <dbReference type="ARBA" id="ARBA00023012"/>
    </source>
</evidence>
<accession>A0A4R1C0C2</accession>
<dbReference type="AlphaFoldDB" id="A0A4R1C0C2"/>
<comment type="caution">
    <text evidence="6">The sequence shown here is derived from an EMBL/GenBank/DDBJ whole genome shotgun (WGS) entry which is preliminary data.</text>
</comment>
<evidence type="ECO:0000259" key="5">
    <source>
        <dbReference type="SMART" id="SM00387"/>
    </source>
</evidence>
<dbReference type="OrthoDB" id="5241249at2"/>
<dbReference type="InterPro" id="IPR029016">
    <property type="entry name" value="GAF-like_dom_sf"/>
</dbReference>
<keyword evidence="1" id="KW-0808">Transferase</keyword>
<evidence type="ECO:0000313" key="7">
    <source>
        <dbReference type="Proteomes" id="UP000295453"/>
    </source>
</evidence>
<feature type="domain" description="GAF" evidence="4">
    <location>
        <begin position="30"/>
        <end position="177"/>
    </location>
</feature>
<keyword evidence="3" id="KW-0902">Two-component regulatory system</keyword>
<dbReference type="CDD" id="cd16917">
    <property type="entry name" value="HATPase_UhpB-NarQ-NarX-like"/>
    <property type="match status" value="1"/>
</dbReference>
<dbReference type="PANTHER" id="PTHR24421:SF56">
    <property type="entry name" value="OXYGEN SENSOR HISTIDINE KINASE RESPONSE REGULATOR DOST"/>
    <property type="match status" value="1"/>
</dbReference>
<sequence>MRGVERDDEGLSSDARVLLEAVAAMSSDLDLDKVLRRIVESACQLTGARYGALGVISDHDDLAAFITHGVDDDERARIGDPPHGRGILGLLIRHPGPLRLPHLQDHVASYGFPKNHPPMTSFLGVPVLIRGVAFGNLYLTEKAGGAAFTDQDQALVEALASAAGVVVQNARAYALSERQRVWLEATARLEQALRPSATMKEALDLVAVAARVVSRSPLVAVLSTDEAGAPTIVSTEGRDAGSAPAVVETSDVAVREAFAGGRPDPVALADEQLAVAVPVRAELFGATVLVVVLDPRQERGMLRADLDMLASFGEQAGLALDRARALADRAELAIVSDRDRIARDLHDLVIQRLFATGLQLQGVRGQVVSPVVADRIDSTVADLDTTIRDIRSTIFALQRPGAQSLRAQVTALALEYEGVLGFAPVVRTAGPVDTAVSAVIAEHLVAALREALSNAARHASAGAVSIALTSDTDEVSLTVTDDGSGIAPGGRESGLHNLRQRATHLGGSLEVTRAEPTGTRLLFRVPVR</sequence>
<name>A0A4R1C0C2_9ACTN</name>
<evidence type="ECO:0000313" key="6">
    <source>
        <dbReference type="EMBL" id="TCJ23910.1"/>
    </source>
</evidence>
<feature type="domain" description="Histidine kinase/HSP90-like ATPase" evidence="5">
    <location>
        <begin position="439"/>
        <end position="528"/>
    </location>
</feature>
<dbReference type="PANTHER" id="PTHR24421">
    <property type="entry name" value="NITRATE/NITRITE SENSOR PROTEIN NARX-RELATED"/>
    <property type="match status" value="1"/>
</dbReference>